<comment type="subcellular location">
    <subcellularLocation>
        <location evidence="1">Cell membrane</location>
        <topology evidence="1">Multi-pass membrane protein</topology>
    </subcellularLocation>
</comment>
<dbReference type="PRINTS" id="PR00783">
    <property type="entry name" value="MINTRINSICP"/>
</dbReference>
<evidence type="ECO:0000256" key="3">
    <source>
        <dbReference type="ARBA" id="ARBA00022448"/>
    </source>
</evidence>
<comment type="similarity">
    <text evidence="2 8">Belongs to the MIP/aquaporin (TC 1.A.8) family.</text>
</comment>
<dbReference type="PANTHER" id="PTHR19139">
    <property type="entry name" value="AQUAPORIN TRANSPORTER"/>
    <property type="match status" value="1"/>
</dbReference>
<dbReference type="SUPFAM" id="SSF81338">
    <property type="entry name" value="Aquaporin-like"/>
    <property type="match status" value="1"/>
</dbReference>
<keyword evidence="4" id="KW-1003">Cell membrane</keyword>
<sequence length="229" mass="22828">MSRLLAEAFGTAVLVLLGCGAVAIGGYGVGFPLGILPVAFAFGLAVTAMIYTIGPISGCHINPAVTLGVLSAGRISVGQAAGYIVAQLIGGALGAALLYGIVSGKLSGYNLAESGLGHNGWGPDYLGGYGTAAAFLVEVIATFIFVLAILRITTGEQFGAVAGLVIGLTLLLLHLPFVNVTGLSVNPARSFGPALVVGGNALGQLWLFLIAPSIGGVLAGIANRAIQPD</sequence>
<evidence type="ECO:0000256" key="2">
    <source>
        <dbReference type="ARBA" id="ARBA00006175"/>
    </source>
</evidence>
<feature type="transmembrane region" description="Helical" evidence="9">
    <location>
        <begin position="80"/>
        <end position="102"/>
    </location>
</feature>
<dbReference type="InterPro" id="IPR000425">
    <property type="entry name" value="MIP"/>
</dbReference>
<accession>A0A5N3P6K1</accession>
<dbReference type="InterPro" id="IPR023271">
    <property type="entry name" value="Aquaporin-like"/>
</dbReference>
<organism evidence="10 11">
    <name type="scientific">Microvirga brassicacearum</name>
    <dbReference type="NCBI Taxonomy" id="2580413"/>
    <lineage>
        <taxon>Bacteria</taxon>
        <taxon>Pseudomonadati</taxon>
        <taxon>Pseudomonadota</taxon>
        <taxon>Alphaproteobacteria</taxon>
        <taxon>Hyphomicrobiales</taxon>
        <taxon>Methylobacteriaceae</taxon>
        <taxon>Microvirga</taxon>
    </lineage>
</organism>
<dbReference type="AlphaFoldDB" id="A0A5N3P6K1"/>
<evidence type="ECO:0000256" key="1">
    <source>
        <dbReference type="ARBA" id="ARBA00004651"/>
    </source>
</evidence>
<feature type="transmembrane region" description="Helical" evidence="9">
    <location>
        <begin position="126"/>
        <end position="150"/>
    </location>
</feature>
<dbReference type="Pfam" id="PF00230">
    <property type="entry name" value="MIP"/>
    <property type="match status" value="1"/>
</dbReference>
<dbReference type="PROSITE" id="PS51257">
    <property type="entry name" value="PROKAR_LIPOPROTEIN"/>
    <property type="match status" value="1"/>
</dbReference>
<evidence type="ECO:0000256" key="6">
    <source>
        <dbReference type="ARBA" id="ARBA00022989"/>
    </source>
</evidence>
<keyword evidence="6 9" id="KW-1133">Transmembrane helix</keyword>
<feature type="transmembrane region" description="Helical" evidence="9">
    <location>
        <begin position="33"/>
        <end position="53"/>
    </location>
</feature>
<dbReference type="RefSeq" id="WP_150947352.1">
    <property type="nucleotide sequence ID" value="NZ_VCMV01000036.1"/>
</dbReference>
<dbReference type="PROSITE" id="PS00221">
    <property type="entry name" value="MIP"/>
    <property type="match status" value="1"/>
</dbReference>
<name>A0A5N3P6K1_9HYPH</name>
<keyword evidence="3 8" id="KW-0813">Transport</keyword>
<dbReference type="GO" id="GO:0015250">
    <property type="term" value="F:water channel activity"/>
    <property type="evidence" value="ECO:0007669"/>
    <property type="project" value="TreeGrafter"/>
</dbReference>
<evidence type="ECO:0000256" key="8">
    <source>
        <dbReference type="RuleBase" id="RU000477"/>
    </source>
</evidence>
<keyword evidence="5 8" id="KW-0812">Transmembrane</keyword>
<keyword evidence="11" id="KW-1185">Reference proteome</keyword>
<dbReference type="Gene3D" id="1.20.1080.10">
    <property type="entry name" value="Glycerol uptake facilitator protein"/>
    <property type="match status" value="1"/>
</dbReference>
<dbReference type="InterPro" id="IPR022357">
    <property type="entry name" value="MIP_CS"/>
</dbReference>
<evidence type="ECO:0000256" key="4">
    <source>
        <dbReference type="ARBA" id="ARBA00022475"/>
    </source>
</evidence>
<evidence type="ECO:0000313" key="10">
    <source>
        <dbReference type="EMBL" id="KAB0265377.1"/>
    </source>
</evidence>
<comment type="caution">
    <text evidence="10">The sequence shown here is derived from an EMBL/GenBank/DDBJ whole genome shotgun (WGS) entry which is preliminary data.</text>
</comment>
<gene>
    <name evidence="10" type="ORF">FEZ63_18825</name>
</gene>
<protein>
    <submittedName>
        <fullName evidence="10">Aquaporin</fullName>
    </submittedName>
</protein>
<dbReference type="PANTHER" id="PTHR19139:SF199">
    <property type="entry name" value="MIP17260P"/>
    <property type="match status" value="1"/>
</dbReference>
<proteinExistence type="inferred from homology"/>
<evidence type="ECO:0000256" key="9">
    <source>
        <dbReference type="SAM" id="Phobius"/>
    </source>
</evidence>
<dbReference type="EMBL" id="VCMV01000036">
    <property type="protein sequence ID" value="KAB0265377.1"/>
    <property type="molecule type" value="Genomic_DNA"/>
</dbReference>
<evidence type="ECO:0000256" key="5">
    <source>
        <dbReference type="ARBA" id="ARBA00022692"/>
    </source>
</evidence>
<evidence type="ECO:0000313" key="11">
    <source>
        <dbReference type="Proteomes" id="UP000325684"/>
    </source>
</evidence>
<dbReference type="GO" id="GO:0005886">
    <property type="term" value="C:plasma membrane"/>
    <property type="evidence" value="ECO:0007669"/>
    <property type="project" value="UniProtKB-SubCell"/>
</dbReference>
<feature type="transmembrane region" description="Helical" evidence="9">
    <location>
        <begin position="162"/>
        <end position="185"/>
    </location>
</feature>
<reference evidence="10 11" key="1">
    <citation type="journal article" date="2019" name="Microorganisms">
        <title>Genome Insights into the Novel Species Microvirga brassicacearum, a Rapeseed Endophyte with Biotechnological Potential.</title>
        <authorList>
            <person name="Jimenez-Gomez A."/>
            <person name="Saati-Santamaria Z."/>
            <person name="Igual J.M."/>
            <person name="Rivas R."/>
            <person name="Mateos P.F."/>
            <person name="Garcia-Fraile P."/>
        </authorList>
    </citation>
    <scope>NUCLEOTIDE SEQUENCE [LARGE SCALE GENOMIC DNA]</scope>
    <source>
        <strain evidence="10 11">CDVBN77</strain>
    </source>
</reference>
<dbReference type="InterPro" id="IPR034294">
    <property type="entry name" value="Aquaporin_transptr"/>
</dbReference>
<dbReference type="Proteomes" id="UP000325684">
    <property type="component" value="Unassembled WGS sequence"/>
</dbReference>
<evidence type="ECO:0000256" key="7">
    <source>
        <dbReference type="ARBA" id="ARBA00023136"/>
    </source>
</evidence>
<keyword evidence="7 9" id="KW-0472">Membrane</keyword>
<feature type="transmembrane region" description="Helical" evidence="9">
    <location>
        <begin position="205"/>
        <end position="226"/>
    </location>
</feature>
<dbReference type="OrthoDB" id="9807293at2"/>